<keyword evidence="1" id="KW-0067">ATP-binding</keyword>
<dbReference type="GO" id="GO:0005524">
    <property type="term" value="F:ATP binding"/>
    <property type="evidence" value="ECO:0007669"/>
    <property type="project" value="UniProtKB-KW"/>
</dbReference>
<gene>
    <name evidence="1" type="ORF">ACFPTN_21980</name>
</gene>
<name>A0ABW1AXV8_9RHOO</name>
<dbReference type="RefSeq" id="WP_096444985.1">
    <property type="nucleotide sequence ID" value="NZ_JBHSOG010000102.1"/>
</dbReference>
<keyword evidence="2" id="KW-1185">Reference proteome</keyword>
<dbReference type="SUPFAM" id="SSF55874">
    <property type="entry name" value="ATPase domain of HSP90 chaperone/DNA topoisomerase II/histidine kinase"/>
    <property type="match status" value="1"/>
</dbReference>
<comment type="caution">
    <text evidence="1">The sequence shown here is derived from an EMBL/GenBank/DDBJ whole genome shotgun (WGS) entry which is preliminary data.</text>
</comment>
<dbReference type="Gene3D" id="3.30.565.10">
    <property type="entry name" value="Histidine kinase-like ATPase, C-terminal domain"/>
    <property type="match status" value="1"/>
</dbReference>
<dbReference type="Proteomes" id="UP001595974">
    <property type="component" value="Unassembled WGS sequence"/>
</dbReference>
<accession>A0ABW1AXV8</accession>
<sequence length="483" mass="54367">MSLIRLKTNQHRLIANLRHAFTPHSMLGELLQNARRAKASHIHVIADGNTLIVSDDGIGIADLQSLIHIAESGWDPALQARENAFGLGVLSTLYFAERLSVHSGSQSFRASTAAIIRGDDIEVRHAPPLTGTEIRLDGVQSPQAGLGLSEWIGQRLERLCEAFPVRVSFNGTELARPLADASLPWRDTPMGRVLLDLSSSPKHWRCFLQGLPIGRVPTFDPSAYQVILLRDDIIARLPDRQYLLNEEDDHRRIQAAIDGAYRQALIEAKESLSGREFVELYAETCLSSSNADLLNDIPFALCEWFRNWEGNPPGYYRYREWYPLDGIATRAALQEVGVWCIESDRDDEPTAEVYLQARQTFLLEEPRLHAAHWLMHLARTLTPDQVRVRHGPILHTEDWPELAERLAELVLVETLGVSLEGERDAYPVVAVRKGDTLYLTPAADADDATRLICDYVFDECYREERKDEDAQTLTSVCSMPTVF</sequence>
<dbReference type="EMBL" id="JBHSOG010000102">
    <property type="protein sequence ID" value="MFC5772060.1"/>
    <property type="molecule type" value="Genomic_DNA"/>
</dbReference>
<reference evidence="2" key="1">
    <citation type="journal article" date="2019" name="Int. J. Syst. Evol. Microbiol.">
        <title>The Global Catalogue of Microorganisms (GCM) 10K type strain sequencing project: providing services to taxonomists for standard genome sequencing and annotation.</title>
        <authorList>
            <consortium name="The Broad Institute Genomics Platform"/>
            <consortium name="The Broad Institute Genome Sequencing Center for Infectious Disease"/>
            <person name="Wu L."/>
            <person name="Ma J."/>
        </authorList>
    </citation>
    <scope>NUCLEOTIDE SEQUENCE [LARGE SCALE GENOMIC DNA]</scope>
    <source>
        <strain evidence="2">SHR3</strain>
    </source>
</reference>
<evidence type="ECO:0000313" key="2">
    <source>
        <dbReference type="Proteomes" id="UP001595974"/>
    </source>
</evidence>
<keyword evidence="1" id="KW-0547">Nucleotide-binding</keyword>
<proteinExistence type="predicted"/>
<evidence type="ECO:0000313" key="1">
    <source>
        <dbReference type="EMBL" id="MFC5772060.1"/>
    </source>
</evidence>
<organism evidence="1 2">
    <name type="scientific">Thauera sinica</name>
    <dbReference type="NCBI Taxonomy" id="2665146"/>
    <lineage>
        <taxon>Bacteria</taxon>
        <taxon>Pseudomonadati</taxon>
        <taxon>Pseudomonadota</taxon>
        <taxon>Betaproteobacteria</taxon>
        <taxon>Rhodocyclales</taxon>
        <taxon>Zoogloeaceae</taxon>
        <taxon>Thauera</taxon>
    </lineage>
</organism>
<dbReference type="InterPro" id="IPR036890">
    <property type="entry name" value="HATPase_C_sf"/>
</dbReference>
<protein>
    <submittedName>
        <fullName evidence="1">ATP-binding protein</fullName>
    </submittedName>
</protein>